<feature type="transmembrane region" description="Helical" evidence="5">
    <location>
        <begin position="54"/>
        <end position="72"/>
    </location>
</feature>
<dbReference type="InterPro" id="IPR036259">
    <property type="entry name" value="MFS_trans_sf"/>
</dbReference>
<feature type="transmembrane region" description="Helical" evidence="5">
    <location>
        <begin position="110"/>
        <end position="133"/>
    </location>
</feature>
<evidence type="ECO:0000256" key="2">
    <source>
        <dbReference type="ARBA" id="ARBA00022692"/>
    </source>
</evidence>
<evidence type="ECO:0000313" key="7">
    <source>
        <dbReference type="EMBL" id="HJE50508.1"/>
    </source>
</evidence>
<dbReference type="AlphaFoldDB" id="A0A921ELJ9"/>
<dbReference type="PROSITE" id="PS50850">
    <property type="entry name" value="MFS"/>
    <property type="match status" value="1"/>
</dbReference>
<evidence type="ECO:0000256" key="5">
    <source>
        <dbReference type="SAM" id="Phobius"/>
    </source>
</evidence>
<dbReference type="Pfam" id="PF07690">
    <property type="entry name" value="MFS_1"/>
    <property type="match status" value="1"/>
</dbReference>
<dbReference type="GO" id="GO:0022857">
    <property type="term" value="F:transmembrane transporter activity"/>
    <property type="evidence" value="ECO:0007669"/>
    <property type="project" value="InterPro"/>
</dbReference>
<protein>
    <submittedName>
        <fullName evidence="7">MFS transporter</fullName>
    </submittedName>
</protein>
<keyword evidence="2 5" id="KW-0812">Transmembrane</keyword>
<dbReference type="InterPro" id="IPR020846">
    <property type="entry name" value="MFS_dom"/>
</dbReference>
<keyword evidence="3 5" id="KW-1133">Transmembrane helix</keyword>
<dbReference type="InterPro" id="IPR011701">
    <property type="entry name" value="MFS"/>
</dbReference>
<feature type="transmembrane region" description="Helical" evidence="5">
    <location>
        <begin position="168"/>
        <end position="188"/>
    </location>
</feature>
<evidence type="ECO:0000256" key="3">
    <source>
        <dbReference type="ARBA" id="ARBA00022989"/>
    </source>
</evidence>
<comment type="caution">
    <text evidence="7">The sequence shown here is derived from an EMBL/GenBank/DDBJ whole genome shotgun (WGS) entry which is preliminary data.</text>
</comment>
<sequence>MRALKIPPSTRRFGRVLGNPSVVLMAVTSLLMIGSFAAVEAAMVATFGDGSVDAGLVLAVSSIGSLVGGLLAGNRPLSRWSLALRMMVVVFGFGLATLGTGFWWLAFALFLAGLGIAPALAAVSSVVAGSVAFSDTAEAYGWIGTGQLLGASIGSAVAGIAIDAAGGQGGVVVSFGIAVLSVLVAVIFRKAQPDLSLGILLHDDDS</sequence>
<dbReference type="PANTHER" id="PTHR23542:SF1">
    <property type="entry name" value="MAJOR FACILITATOR SUPERFAMILY (MFS) PROFILE DOMAIN-CONTAINING PROTEIN"/>
    <property type="match status" value="1"/>
</dbReference>
<dbReference type="EMBL" id="DYZF01000020">
    <property type="protein sequence ID" value="HJE50508.1"/>
    <property type="molecule type" value="Genomic_DNA"/>
</dbReference>
<feature type="transmembrane region" description="Helical" evidence="5">
    <location>
        <begin position="140"/>
        <end position="162"/>
    </location>
</feature>
<evidence type="ECO:0000256" key="4">
    <source>
        <dbReference type="ARBA" id="ARBA00023136"/>
    </source>
</evidence>
<dbReference type="Gene3D" id="1.20.1250.20">
    <property type="entry name" value="MFS general substrate transporter like domains"/>
    <property type="match status" value="1"/>
</dbReference>
<evidence type="ECO:0000256" key="1">
    <source>
        <dbReference type="ARBA" id="ARBA00004651"/>
    </source>
</evidence>
<reference evidence="7" key="1">
    <citation type="journal article" date="2021" name="PeerJ">
        <title>Extensive microbial diversity within the chicken gut microbiome revealed by metagenomics and culture.</title>
        <authorList>
            <person name="Gilroy R."/>
            <person name="Ravi A."/>
            <person name="Getino M."/>
            <person name="Pursley I."/>
            <person name="Horton D.L."/>
            <person name="Alikhan N.F."/>
            <person name="Baker D."/>
            <person name="Gharbi K."/>
            <person name="Hall N."/>
            <person name="Watson M."/>
            <person name="Adriaenssens E.M."/>
            <person name="Foster-Nyarko E."/>
            <person name="Jarju S."/>
            <person name="Secka A."/>
            <person name="Antonio M."/>
            <person name="Oren A."/>
            <person name="Chaudhuri R.R."/>
            <person name="La Ragione R."/>
            <person name="Hildebrand F."/>
            <person name="Pallen M.J."/>
        </authorList>
    </citation>
    <scope>NUCLEOTIDE SEQUENCE</scope>
    <source>
        <strain evidence="7">ChiGjej3B3-7470</strain>
    </source>
</reference>
<organism evidence="7 8">
    <name type="scientific">Tessaracoccus flavescens</name>
    <dbReference type="NCBI Taxonomy" id="399497"/>
    <lineage>
        <taxon>Bacteria</taxon>
        <taxon>Bacillati</taxon>
        <taxon>Actinomycetota</taxon>
        <taxon>Actinomycetes</taxon>
        <taxon>Propionibacteriales</taxon>
        <taxon>Propionibacteriaceae</taxon>
        <taxon>Tessaracoccus</taxon>
    </lineage>
</organism>
<evidence type="ECO:0000259" key="6">
    <source>
        <dbReference type="PROSITE" id="PS50850"/>
    </source>
</evidence>
<evidence type="ECO:0000313" key="8">
    <source>
        <dbReference type="Proteomes" id="UP000712713"/>
    </source>
</evidence>
<dbReference type="PANTHER" id="PTHR23542">
    <property type="match status" value="1"/>
</dbReference>
<dbReference type="GO" id="GO:0005886">
    <property type="term" value="C:plasma membrane"/>
    <property type="evidence" value="ECO:0007669"/>
    <property type="project" value="UniProtKB-SubCell"/>
</dbReference>
<feature type="transmembrane region" description="Helical" evidence="5">
    <location>
        <begin position="84"/>
        <end position="104"/>
    </location>
</feature>
<feature type="domain" description="Major facilitator superfamily (MFS) profile" evidence="6">
    <location>
        <begin position="1"/>
        <end position="206"/>
    </location>
</feature>
<reference evidence="7" key="2">
    <citation type="submission" date="2021-09" db="EMBL/GenBank/DDBJ databases">
        <authorList>
            <person name="Gilroy R."/>
        </authorList>
    </citation>
    <scope>NUCLEOTIDE SEQUENCE</scope>
    <source>
        <strain evidence="7">ChiGjej3B3-7470</strain>
    </source>
</reference>
<feature type="transmembrane region" description="Helical" evidence="5">
    <location>
        <begin position="21"/>
        <end position="48"/>
    </location>
</feature>
<name>A0A921ELJ9_9ACTN</name>
<comment type="subcellular location">
    <subcellularLocation>
        <location evidence="1">Cell membrane</location>
        <topology evidence="1">Multi-pass membrane protein</topology>
    </subcellularLocation>
</comment>
<dbReference type="SUPFAM" id="SSF103473">
    <property type="entry name" value="MFS general substrate transporter"/>
    <property type="match status" value="1"/>
</dbReference>
<keyword evidence="4 5" id="KW-0472">Membrane</keyword>
<gene>
    <name evidence="7" type="ORF">K8V15_00735</name>
</gene>
<proteinExistence type="predicted"/>
<accession>A0A921ELJ9</accession>
<dbReference type="Proteomes" id="UP000712713">
    <property type="component" value="Unassembled WGS sequence"/>
</dbReference>